<dbReference type="PANTHER" id="PTHR24055">
    <property type="entry name" value="MITOGEN-ACTIVATED PROTEIN KINASE"/>
    <property type="match status" value="1"/>
</dbReference>
<comment type="similarity">
    <text evidence="9">Belongs to the protein kinase superfamily. CMGC Ser/Thr protein kinase family. MAP kinase subfamily.</text>
</comment>
<dbReference type="Gene3D" id="1.10.510.10">
    <property type="entry name" value="Transferase(Phosphotransferase) domain 1"/>
    <property type="match status" value="1"/>
</dbReference>
<sequence length="495" mass="56979">MAQFFSSQFITFGTSVKYHFNTLFGSVQQWLGGKTDLYSADCQDLSTTSANHFLSGSLTTEENISADMNLQNGQQNNGESLLNVSDHLYHDFVINDISIRILKRYTDLSLVGKGAQGIVLSAYDLVSKQRVVCFVRLSILNLLRLSRSLLHLFKFHHKLLMQNEVDDFSKLVKLLFLAYREFEIMNLTDHPNIIRLINAFTPQTSLQSFNDIYLVMELMNASLTHVTHMDLDHQRLSFLLYQMLCGMNYMHKAGIIHRDLKPSNIAVNYQCRLKILDFGLARDLPIEDIRMTPYVVTRYYRAPEVILGMGYTQNVDVWSIGCIFAELLTGQVIFQGKDFADQWRQIVKVLGTPGTDFTSTLPPDIRSYIESFPFYPTRDGKELFPDRIFPPPLTDPFNAENARDLLMRMLEINPRDRISVSEALKFPYVNCWYDPNEVDCPPPPAYNEPNHSENLTIQDWKALLFQQIKEYENSHDIFGIQNNSESIEMIDIDAN</sequence>
<evidence type="ECO:0000256" key="3">
    <source>
        <dbReference type="ARBA" id="ARBA00022679"/>
    </source>
</evidence>
<dbReference type="InterPro" id="IPR011009">
    <property type="entry name" value="Kinase-like_dom_sf"/>
</dbReference>
<comment type="function">
    <text evidence="9">Responds to activation by environmental stress and pro-inflammatory cytokines by phosphorylating a number of transcription factors, and thus regulates transcriptional activity.</text>
</comment>
<dbReference type="SMART" id="SM00220">
    <property type="entry name" value="S_TKc"/>
    <property type="match status" value="1"/>
</dbReference>
<keyword evidence="9" id="KW-0460">Magnesium</keyword>
<comment type="caution">
    <text evidence="11">The sequence shown here is derived from an EMBL/GenBank/DDBJ whole genome shotgun (WGS) entry which is preliminary data.</text>
</comment>
<organism evidence="11 12">
    <name type="scientific">Meloidogyne graminicola</name>
    <dbReference type="NCBI Taxonomy" id="189291"/>
    <lineage>
        <taxon>Eukaryota</taxon>
        <taxon>Metazoa</taxon>
        <taxon>Ecdysozoa</taxon>
        <taxon>Nematoda</taxon>
        <taxon>Chromadorea</taxon>
        <taxon>Rhabditida</taxon>
        <taxon>Tylenchina</taxon>
        <taxon>Tylenchomorpha</taxon>
        <taxon>Tylenchoidea</taxon>
        <taxon>Meloidogynidae</taxon>
        <taxon>Meloidogyninae</taxon>
        <taxon>Meloidogyne</taxon>
    </lineage>
</organism>
<protein>
    <recommendedName>
        <fullName evidence="9">Stress-activated protein kinase JNK</fullName>
        <ecNumber evidence="9">2.7.11.24</ecNumber>
    </recommendedName>
</protein>
<comment type="cofactor">
    <cofactor evidence="9">
        <name>Mg(2+)</name>
        <dbReference type="ChEBI" id="CHEBI:18420"/>
    </cofactor>
</comment>
<evidence type="ECO:0000256" key="4">
    <source>
        <dbReference type="ARBA" id="ARBA00022741"/>
    </source>
</evidence>
<accession>A0A8T0A4R9</accession>
<evidence type="ECO:0000256" key="2">
    <source>
        <dbReference type="ARBA" id="ARBA00022553"/>
    </source>
</evidence>
<proteinExistence type="inferred from homology"/>
<keyword evidence="12" id="KW-1185">Reference proteome</keyword>
<comment type="catalytic activity">
    <reaction evidence="7">
        <text>L-threonyl-[protein] + ATP = O-phospho-L-threonyl-[protein] + ADP + H(+)</text>
        <dbReference type="Rhea" id="RHEA:46608"/>
        <dbReference type="Rhea" id="RHEA-COMP:11060"/>
        <dbReference type="Rhea" id="RHEA-COMP:11605"/>
        <dbReference type="ChEBI" id="CHEBI:15378"/>
        <dbReference type="ChEBI" id="CHEBI:30013"/>
        <dbReference type="ChEBI" id="CHEBI:30616"/>
        <dbReference type="ChEBI" id="CHEBI:61977"/>
        <dbReference type="ChEBI" id="CHEBI:456216"/>
        <dbReference type="EC" id="2.7.11.24"/>
    </reaction>
</comment>
<evidence type="ECO:0000256" key="1">
    <source>
        <dbReference type="ARBA" id="ARBA00022527"/>
    </source>
</evidence>
<keyword evidence="3 9" id="KW-0808">Transferase</keyword>
<dbReference type="GO" id="GO:0106310">
    <property type="term" value="F:protein serine kinase activity"/>
    <property type="evidence" value="ECO:0007669"/>
    <property type="project" value="UniProtKB-UniRule"/>
</dbReference>
<keyword evidence="5 9" id="KW-0418">Kinase</keyword>
<evidence type="ECO:0000313" key="11">
    <source>
        <dbReference type="EMBL" id="KAF7640309.1"/>
    </source>
</evidence>
<dbReference type="PROSITE" id="PS50011">
    <property type="entry name" value="PROTEIN_KINASE_DOM"/>
    <property type="match status" value="1"/>
</dbReference>
<dbReference type="GO" id="GO:0005524">
    <property type="term" value="F:ATP binding"/>
    <property type="evidence" value="ECO:0007669"/>
    <property type="project" value="UniProtKB-UniRule"/>
</dbReference>
<dbReference type="PRINTS" id="PR01772">
    <property type="entry name" value="JNKMAPKINASE"/>
</dbReference>
<evidence type="ECO:0000256" key="5">
    <source>
        <dbReference type="ARBA" id="ARBA00022777"/>
    </source>
</evidence>
<dbReference type="InterPro" id="IPR050117">
    <property type="entry name" value="MAPK"/>
</dbReference>
<keyword evidence="6 9" id="KW-0067">ATP-binding</keyword>
<keyword evidence="4 9" id="KW-0547">Nucleotide-binding</keyword>
<dbReference type="Proteomes" id="UP000605970">
    <property type="component" value="Unassembled WGS sequence"/>
</dbReference>
<dbReference type="AlphaFoldDB" id="A0A8T0A4R9"/>
<evidence type="ECO:0000256" key="7">
    <source>
        <dbReference type="ARBA" id="ARBA00047592"/>
    </source>
</evidence>
<comment type="catalytic activity">
    <reaction evidence="8">
        <text>L-seryl-[protein] + ATP = O-phospho-L-seryl-[protein] + ADP + H(+)</text>
        <dbReference type="Rhea" id="RHEA:17989"/>
        <dbReference type="Rhea" id="RHEA-COMP:9863"/>
        <dbReference type="Rhea" id="RHEA-COMP:11604"/>
        <dbReference type="ChEBI" id="CHEBI:15378"/>
        <dbReference type="ChEBI" id="CHEBI:29999"/>
        <dbReference type="ChEBI" id="CHEBI:30616"/>
        <dbReference type="ChEBI" id="CHEBI:83421"/>
        <dbReference type="ChEBI" id="CHEBI:456216"/>
        <dbReference type="EC" id="2.7.11.24"/>
    </reaction>
</comment>
<keyword evidence="2 9" id="KW-0597">Phosphoprotein</keyword>
<dbReference type="OrthoDB" id="192887at2759"/>
<dbReference type="EC" id="2.7.11.24" evidence="9"/>
<gene>
    <name evidence="11" type="ORF">Mgra_00000134</name>
</gene>
<dbReference type="FunFam" id="1.10.510.10:FF:000624">
    <property type="entry name" value="Mitogen-activated protein kinase"/>
    <property type="match status" value="1"/>
</dbReference>
<evidence type="ECO:0000259" key="10">
    <source>
        <dbReference type="PROSITE" id="PS50011"/>
    </source>
</evidence>
<dbReference type="Gene3D" id="3.30.200.20">
    <property type="entry name" value="Phosphorylase Kinase, domain 1"/>
    <property type="match status" value="2"/>
</dbReference>
<reference evidence="11" key="1">
    <citation type="journal article" date="2020" name="Ecol. Evol.">
        <title>Genome structure and content of the rice root-knot nematode (Meloidogyne graminicola).</title>
        <authorList>
            <person name="Phan N.T."/>
            <person name="Danchin E.G.J."/>
            <person name="Klopp C."/>
            <person name="Perfus-Barbeoch L."/>
            <person name="Kozlowski D.K."/>
            <person name="Koutsovoulos G.D."/>
            <person name="Lopez-Roques C."/>
            <person name="Bouchez O."/>
            <person name="Zahm M."/>
            <person name="Besnard G."/>
            <person name="Bellafiore S."/>
        </authorList>
    </citation>
    <scope>NUCLEOTIDE SEQUENCE</scope>
    <source>
        <strain evidence="11">VN-18</strain>
    </source>
</reference>
<dbReference type="SUPFAM" id="SSF56112">
    <property type="entry name" value="Protein kinase-like (PK-like)"/>
    <property type="match status" value="1"/>
</dbReference>
<evidence type="ECO:0000256" key="9">
    <source>
        <dbReference type="RuleBase" id="RU368052"/>
    </source>
</evidence>
<dbReference type="InterPro" id="IPR008351">
    <property type="entry name" value="MAPK_JNK"/>
</dbReference>
<evidence type="ECO:0000256" key="8">
    <source>
        <dbReference type="ARBA" id="ARBA00048312"/>
    </source>
</evidence>
<feature type="domain" description="Protein kinase" evidence="10">
    <location>
        <begin position="105"/>
        <end position="429"/>
    </location>
</feature>
<dbReference type="InterPro" id="IPR000719">
    <property type="entry name" value="Prot_kinase_dom"/>
</dbReference>
<dbReference type="GO" id="GO:0004707">
    <property type="term" value="F:MAP kinase activity"/>
    <property type="evidence" value="ECO:0007669"/>
    <property type="project" value="UniProtKB-UniRule"/>
</dbReference>
<dbReference type="GO" id="GO:0005737">
    <property type="term" value="C:cytoplasm"/>
    <property type="evidence" value="ECO:0007669"/>
    <property type="project" value="UniProtKB-SubCell"/>
</dbReference>
<dbReference type="Pfam" id="PF00069">
    <property type="entry name" value="Pkinase"/>
    <property type="match status" value="1"/>
</dbReference>
<name>A0A8T0A4R9_9BILA</name>
<evidence type="ECO:0000256" key="6">
    <source>
        <dbReference type="ARBA" id="ARBA00022840"/>
    </source>
</evidence>
<dbReference type="EMBL" id="JABEBT010000001">
    <property type="protein sequence ID" value="KAF7640309.1"/>
    <property type="molecule type" value="Genomic_DNA"/>
</dbReference>
<evidence type="ECO:0000313" key="12">
    <source>
        <dbReference type="Proteomes" id="UP000605970"/>
    </source>
</evidence>
<comment type="subcellular location">
    <subcellularLocation>
        <location evidence="9">Cytoplasm</location>
    </subcellularLocation>
</comment>
<keyword evidence="1 9" id="KW-0723">Serine/threonine-protein kinase</keyword>